<accession>A0A1H8QD64</accession>
<keyword evidence="3" id="KW-1185">Reference proteome</keyword>
<proteinExistence type="predicted"/>
<name>A0A1H8QD64_9ACTN</name>
<reference evidence="2 3" key="1">
    <citation type="submission" date="2016-10" db="EMBL/GenBank/DDBJ databases">
        <authorList>
            <person name="de Groot N.N."/>
        </authorList>
    </citation>
    <scope>NUCLEOTIDE SEQUENCE [LARGE SCALE GENOMIC DNA]</scope>
    <source>
        <strain evidence="2 3">CGMCC 4.2026</strain>
    </source>
</reference>
<organism evidence="2 3">
    <name type="scientific">Actinacidiphila rubida</name>
    <dbReference type="NCBI Taxonomy" id="310780"/>
    <lineage>
        <taxon>Bacteria</taxon>
        <taxon>Bacillati</taxon>
        <taxon>Actinomycetota</taxon>
        <taxon>Actinomycetes</taxon>
        <taxon>Kitasatosporales</taxon>
        <taxon>Streptomycetaceae</taxon>
        <taxon>Actinacidiphila</taxon>
    </lineage>
</organism>
<gene>
    <name evidence="2" type="ORF">SAMN05216267_102945</name>
</gene>
<dbReference type="Proteomes" id="UP000181951">
    <property type="component" value="Unassembled WGS sequence"/>
</dbReference>
<feature type="compositionally biased region" description="Low complexity" evidence="1">
    <location>
        <begin position="14"/>
        <end position="33"/>
    </location>
</feature>
<evidence type="ECO:0000313" key="3">
    <source>
        <dbReference type="Proteomes" id="UP000181951"/>
    </source>
</evidence>
<feature type="region of interest" description="Disordered" evidence="1">
    <location>
        <begin position="1"/>
        <end position="112"/>
    </location>
</feature>
<protein>
    <submittedName>
        <fullName evidence="2">Uncharacterized protein</fullName>
    </submittedName>
</protein>
<evidence type="ECO:0000313" key="2">
    <source>
        <dbReference type="EMBL" id="SEO51948.1"/>
    </source>
</evidence>
<feature type="compositionally biased region" description="Low complexity" evidence="1">
    <location>
        <begin position="80"/>
        <end position="99"/>
    </location>
</feature>
<dbReference type="EMBL" id="FODD01000029">
    <property type="protein sequence ID" value="SEO51948.1"/>
    <property type="molecule type" value="Genomic_DNA"/>
</dbReference>
<dbReference type="AlphaFoldDB" id="A0A1H8QD64"/>
<evidence type="ECO:0000256" key="1">
    <source>
        <dbReference type="SAM" id="MobiDB-lite"/>
    </source>
</evidence>
<sequence>MATSEATMVPSECATTVTVSRRRASSSARTSSRIDSNAYAPGCPLSPCPRRSGASVRHPSAASPAETARHEPRSSPSACSRSTGGPSGGPSASHASSTPFTWYIATSPMGRA</sequence>